<evidence type="ECO:0000313" key="7">
    <source>
        <dbReference type="EMBL" id="ELR11743.1"/>
    </source>
</evidence>
<evidence type="ECO:0000256" key="2">
    <source>
        <dbReference type="ARBA" id="ARBA00022801"/>
    </source>
</evidence>
<dbReference type="GO" id="GO:0005524">
    <property type="term" value="F:ATP binding"/>
    <property type="evidence" value="ECO:0007669"/>
    <property type="project" value="UniProtKB-KW"/>
</dbReference>
<dbReference type="GeneID" id="14911948"/>
<accession>L8GG81</accession>
<evidence type="ECO:0000259" key="6">
    <source>
        <dbReference type="PROSITE" id="PS51194"/>
    </source>
</evidence>
<evidence type="ECO:0000256" key="5">
    <source>
        <dbReference type="SAM" id="MobiDB-lite"/>
    </source>
</evidence>
<dbReference type="STRING" id="1257118.L8GG81"/>
<dbReference type="InterPro" id="IPR001650">
    <property type="entry name" value="Helicase_C-like"/>
</dbReference>
<dbReference type="InterPro" id="IPR050079">
    <property type="entry name" value="DEAD_box_RNA_helicase"/>
</dbReference>
<keyword evidence="8" id="KW-1185">Reference proteome</keyword>
<dbReference type="CDD" id="cd18787">
    <property type="entry name" value="SF2_C_DEAD"/>
    <property type="match status" value="1"/>
</dbReference>
<dbReference type="VEuPathDB" id="AmoebaDB:ACA1_261650"/>
<dbReference type="RefSeq" id="XP_004333756.1">
    <property type="nucleotide sequence ID" value="XM_004333708.1"/>
</dbReference>
<evidence type="ECO:0000256" key="4">
    <source>
        <dbReference type="ARBA" id="ARBA00022840"/>
    </source>
</evidence>
<dbReference type="PANTHER" id="PTHR47959:SF1">
    <property type="entry name" value="ATP-DEPENDENT RNA HELICASE DBPA"/>
    <property type="match status" value="1"/>
</dbReference>
<dbReference type="OrthoDB" id="3370at2759"/>
<dbReference type="GO" id="GO:0003724">
    <property type="term" value="F:RNA helicase activity"/>
    <property type="evidence" value="ECO:0007669"/>
    <property type="project" value="TreeGrafter"/>
</dbReference>
<keyword evidence="2" id="KW-0378">Hydrolase</keyword>
<proteinExistence type="predicted"/>
<dbReference type="SMART" id="SM00490">
    <property type="entry name" value="HELICc"/>
    <property type="match status" value="1"/>
</dbReference>
<dbReference type="PROSITE" id="PS51194">
    <property type="entry name" value="HELICASE_CTER"/>
    <property type="match status" value="1"/>
</dbReference>
<dbReference type="SUPFAM" id="SSF52540">
    <property type="entry name" value="P-loop containing nucleoside triphosphate hydrolases"/>
    <property type="match status" value="1"/>
</dbReference>
<protein>
    <submittedName>
        <fullName evidence="7">Helicase conserved Cterminal domain containing protein</fullName>
    </submittedName>
</protein>
<dbReference type="EMBL" id="KB008148">
    <property type="protein sequence ID" value="ELR11743.1"/>
    <property type="molecule type" value="Genomic_DNA"/>
</dbReference>
<dbReference type="InterPro" id="IPR027417">
    <property type="entry name" value="P-loop_NTPase"/>
</dbReference>
<keyword evidence="3 7" id="KW-0347">Helicase</keyword>
<feature type="region of interest" description="Disordered" evidence="5">
    <location>
        <begin position="178"/>
        <end position="226"/>
    </location>
</feature>
<dbReference type="GO" id="GO:0016787">
    <property type="term" value="F:hydrolase activity"/>
    <property type="evidence" value="ECO:0007669"/>
    <property type="project" value="UniProtKB-KW"/>
</dbReference>
<reference evidence="7 8" key="1">
    <citation type="journal article" date="2013" name="Genome Biol.">
        <title>Genome of Acanthamoeba castellanii highlights extensive lateral gene transfer and early evolution of tyrosine kinase signaling.</title>
        <authorList>
            <person name="Clarke M."/>
            <person name="Lohan A.J."/>
            <person name="Liu B."/>
            <person name="Lagkouvardos I."/>
            <person name="Roy S."/>
            <person name="Zafar N."/>
            <person name="Bertelli C."/>
            <person name="Schilde C."/>
            <person name="Kianianmomeni A."/>
            <person name="Burglin T.R."/>
            <person name="Frech C."/>
            <person name="Turcotte B."/>
            <person name="Kopec K.O."/>
            <person name="Synnott J.M."/>
            <person name="Choo C."/>
            <person name="Paponov I."/>
            <person name="Finkler A."/>
            <person name="Soon Heng Tan C."/>
            <person name="Hutchins A.P."/>
            <person name="Weinmeier T."/>
            <person name="Rattei T."/>
            <person name="Chu J.S."/>
            <person name="Gimenez G."/>
            <person name="Irimia M."/>
            <person name="Rigden D.J."/>
            <person name="Fitzpatrick D.A."/>
            <person name="Lorenzo-Morales J."/>
            <person name="Bateman A."/>
            <person name="Chiu C.H."/>
            <person name="Tang P."/>
            <person name="Hegemann P."/>
            <person name="Fromm H."/>
            <person name="Raoult D."/>
            <person name="Greub G."/>
            <person name="Miranda-Saavedra D."/>
            <person name="Chen N."/>
            <person name="Nash P."/>
            <person name="Ginger M.L."/>
            <person name="Horn M."/>
            <person name="Schaap P."/>
            <person name="Caler L."/>
            <person name="Loftus B."/>
        </authorList>
    </citation>
    <scope>NUCLEOTIDE SEQUENCE [LARGE SCALE GENOMIC DNA]</scope>
    <source>
        <strain evidence="7 8">Neff</strain>
    </source>
</reference>
<dbReference type="AlphaFoldDB" id="L8GG81"/>
<dbReference type="GO" id="GO:0005829">
    <property type="term" value="C:cytosol"/>
    <property type="evidence" value="ECO:0007669"/>
    <property type="project" value="TreeGrafter"/>
</dbReference>
<dbReference type="PANTHER" id="PTHR47959">
    <property type="entry name" value="ATP-DEPENDENT RNA HELICASE RHLE-RELATED"/>
    <property type="match status" value="1"/>
</dbReference>
<feature type="compositionally biased region" description="Basic and acidic residues" evidence="5">
    <location>
        <begin position="178"/>
        <end position="199"/>
    </location>
</feature>
<gene>
    <name evidence="7" type="ORF">ACA1_261650</name>
</gene>
<name>L8GG81_ACACF</name>
<sequence>MVICSLAYKPLVLLYLLEMFDFKRTLCFTSSVESTHRLYLLLTLMGQTGVAEYSSTLPQRKRTQIIEKFAKGDIKIVIASDAMSRGLDIEDVENVINYDVPPFIKTYVHRVGRTARAGRQGKTYTLLLKSEAHHFRSMLKKAEHSTKINQVNIDYETELNKYMEQYQEALEKLKEILKPHMGKNDPTQRERPKTAEAEAKPAAQPQQQKKQKKQHEDKMEEVEAMVDDLDDEDKLLDLLKQSAARSWGL</sequence>
<evidence type="ECO:0000313" key="8">
    <source>
        <dbReference type="Proteomes" id="UP000011083"/>
    </source>
</evidence>
<keyword evidence="1" id="KW-0547">Nucleotide-binding</keyword>
<dbReference type="Pfam" id="PF00271">
    <property type="entry name" value="Helicase_C"/>
    <property type="match status" value="1"/>
</dbReference>
<evidence type="ECO:0000256" key="3">
    <source>
        <dbReference type="ARBA" id="ARBA00022806"/>
    </source>
</evidence>
<evidence type="ECO:0000256" key="1">
    <source>
        <dbReference type="ARBA" id="ARBA00022741"/>
    </source>
</evidence>
<keyword evidence="4" id="KW-0067">ATP-binding</keyword>
<dbReference type="KEGG" id="acan:ACA1_261650"/>
<organism evidence="7 8">
    <name type="scientific">Acanthamoeba castellanii (strain ATCC 30010 / Neff)</name>
    <dbReference type="NCBI Taxonomy" id="1257118"/>
    <lineage>
        <taxon>Eukaryota</taxon>
        <taxon>Amoebozoa</taxon>
        <taxon>Discosea</taxon>
        <taxon>Longamoebia</taxon>
        <taxon>Centramoebida</taxon>
        <taxon>Acanthamoebidae</taxon>
        <taxon>Acanthamoeba</taxon>
    </lineage>
</organism>
<dbReference type="Gene3D" id="3.40.50.300">
    <property type="entry name" value="P-loop containing nucleotide triphosphate hydrolases"/>
    <property type="match status" value="1"/>
</dbReference>
<feature type="domain" description="Helicase C-terminal" evidence="6">
    <location>
        <begin position="15"/>
        <end position="167"/>
    </location>
</feature>
<dbReference type="Proteomes" id="UP000011083">
    <property type="component" value="Unassembled WGS sequence"/>
</dbReference>